<dbReference type="RefSeq" id="WP_099386917.1">
    <property type="nucleotide sequence ID" value="NZ_JANSWH010000041.1"/>
</dbReference>
<dbReference type="AlphaFoldDB" id="A0A2G3DZS5"/>
<name>A0A2G3DZS5_9FIRM</name>
<accession>A0A2G3DZS5</accession>
<sequence>MGILQEGNGNLATMITHAFAVDSWNWLFDSMLPDEKREKMTVLRKILFGSDVSDVEELENLIYHYGSLLNEKDYLEREIFVFLTSISHNLKNAGSII</sequence>
<organism evidence="1 2">
    <name type="scientific">Agathobacter ruminis</name>
    <dbReference type="NCBI Taxonomy" id="1712665"/>
    <lineage>
        <taxon>Bacteria</taxon>
        <taxon>Bacillati</taxon>
        <taxon>Bacillota</taxon>
        <taxon>Clostridia</taxon>
        <taxon>Lachnospirales</taxon>
        <taxon>Lachnospiraceae</taxon>
        <taxon>Agathobacter</taxon>
    </lineage>
</organism>
<proteinExistence type="predicted"/>
<keyword evidence="2" id="KW-1185">Reference proteome</keyword>
<protein>
    <submittedName>
        <fullName evidence="1">Uncharacterized protein</fullName>
    </submittedName>
</protein>
<reference evidence="1 2" key="2">
    <citation type="submission" date="2017-10" db="EMBL/GenBank/DDBJ databases">
        <authorList>
            <person name="Banno H."/>
            <person name="Chua N.-H."/>
        </authorList>
    </citation>
    <scope>NUCLEOTIDE SEQUENCE [LARGE SCALE GENOMIC DNA]</scope>
    <source>
        <strain evidence="1 2">JK623</strain>
    </source>
</reference>
<evidence type="ECO:0000313" key="1">
    <source>
        <dbReference type="EMBL" id="PHU36383.1"/>
    </source>
</evidence>
<gene>
    <name evidence="1" type="ORF">CSX02_12440</name>
</gene>
<dbReference type="EMBL" id="PDYG01000134">
    <property type="protein sequence ID" value="PHU36383.1"/>
    <property type="molecule type" value="Genomic_DNA"/>
</dbReference>
<evidence type="ECO:0000313" key="2">
    <source>
        <dbReference type="Proteomes" id="UP000224563"/>
    </source>
</evidence>
<reference evidence="1 2" key="1">
    <citation type="submission" date="2017-10" db="EMBL/GenBank/DDBJ databases">
        <title>Resolving the taxonomy of Roseburia spp., Eubacterium rectale and Agathobacter spp. through phylogenomic analysis.</title>
        <authorList>
            <person name="Sheridan P.O."/>
            <person name="Walker A.W."/>
            <person name="Duncan S.H."/>
            <person name="Scott K.P."/>
            <person name="Toole P.W.O."/>
            <person name="Luis P."/>
            <person name="Flint H.J."/>
        </authorList>
    </citation>
    <scope>NUCLEOTIDE SEQUENCE [LARGE SCALE GENOMIC DNA]</scope>
    <source>
        <strain evidence="1 2">JK623</strain>
    </source>
</reference>
<dbReference type="Proteomes" id="UP000224563">
    <property type="component" value="Unassembled WGS sequence"/>
</dbReference>
<comment type="caution">
    <text evidence="1">The sequence shown here is derived from an EMBL/GenBank/DDBJ whole genome shotgun (WGS) entry which is preliminary data.</text>
</comment>